<dbReference type="Pfam" id="PF09719">
    <property type="entry name" value="C_GCAxxG_C_C"/>
    <property type="match status" value="1"/>
</dbReference>
<evidence type="ECO:0000313" key="1">
    <source>
        <dbReference type="EMBL" id="GAP13641.1"/>
    </source>
</evidence>
<name>A0A0S7BE03_9CHLR</name>
<dbReference type="InterPro" id="IPR010181">
    <property type="entry name" value="CGCAxxGCC_motif"/>
</dbReference>
<organism evidence="1">
    <name type="scientific">Longilinea arvoryzae</name>
    <dbReference type="NCBI Taxonomy" id="360412"/>
    <lineage>
        <taxon>Bacteria</taxon>
        <taxon>Bacillati</taxon>
        <taxon>Chloroflexota</taxon>
        <taxon>Anaerolineae</taxon>
        <taxon>Anaerolineales</taxon>
        <taxon>Anaerolineaceae</taxon>
        <taxon>Longilinea</taxon>
    </lineage>
</organism>
<dbReference type="Proteomes" id="UP000055060">
    <property type="component" value="Unassembled WGS sequence"/>
</dbReference>
<dbReference type="RefSeq" id="WP_075072965.1">
    <property type="nucleotide sequence ID" value="NZ_DF967972.1"/>
</dbReference>
<evidence type="ECO:0000313" key="2">
    <source>
        <dbReference type="Proteomes" id="UP000055060"/>
    </source>
</evidence>
<dbReference type="OrthoDB" id="163426at2"/>
<reference evidence="1" key="1">
    <citation type="submission" date="2015-07" db="EMBL/GenBank/DDBJ databases">
        <title>Draft Genome Sequences of Anaerolinea thermolimosa IMO-1, Bellilinea caldifistulae GOMI-1, Leptolinea tardivitalis YMTK-2, Levilinea saccharolytica KIBI-1,Longilinea arvoryzae KOME-1, Previously Described as Members of the Anaerolineaceae (Chloroflexi).</title>
        <authorList>
            <person name="Sekiguchi Y."/>
            <person name="Ohashi A."/>
            <person name="Matsuura N."/>
            <person name="Tourlousse M.D."/>
        </authorList>
    </citation>
    <scope>NUCLEOTIDE SEQUENCE [LARGE SCALE GENOMIC DNA]</scope>
    <source>
        <strain evidence="1">KOME-1</strain>
    </source>
</reference>
<proteinExistence type="predicted"/>
<keyword evidence="2" id="KW-1185">Reference proteome</keyword>
<dbReference type="NCBIfam" id="NF045669">
    <property type="entry name" value="DVU1555_fam_CGA"/>
    <property type="match status" value="1"/>
</dbReference>
<accession>A0A0S7BE03</accession>
<dbReference type="EMBL" id="DF967972">
    <property type="protein sequence ID" value="GAP13641.1"/>
    <property type="molecule type" value="Genomic_DNA"/>
</dbReference>
<gene>
    <name evidence="1" type="ORF">LARV_01396</name>
</gene>
<dbReference type="STRING" id="360412.LARV_01396"/>
<protein>
    <submittedName>
        <fullName evidence="1">Putative redox-active protein</fullName>
    </submittedName>
</protein>
<sequence length="146" mass="15758">MDDLDYMKELKGQGFVCSQILLKMGLELQGKDNPDLIRAIQGLAGGLGYTGDVCGSLSAGACLLGMYAGKGTPEDEDDPRLYFMIADLVKWFKQEYGQGNGAIHCDDIVNNQGTKSIAHCPEIVAATYQKVKDLLVDNGFDLSGMD</sequence>
<dbReference type="AlphaFoldDB" id="A0A0S7BE03"/>